<protein>
    <submittedName>
        <fullName evidence="4">Multidrug resistance protein, SMR family</fullName>
    </submittedName>
</protein>
<keyword evidence="5" id="KW-1185">Reference proteome</keyword>
<organism evidence="4 5">
    <name type="scientific">Bacillus cytotoxicus (strain DSM 22905 / CIP 110041 / 391-98 / NVH 391-98)</name>
    <dbReference type="NCBI Taxonomy" id="315749"/>
    <lineage>
        <taxon>Bacteria</taxon>
        <taxon>Bacillati</taxon>
        <taxon>Bacillota</taxon>
        <taxon>Bacilli</taxon>
        <taxon>Bacillales</taxon>
        <taxon>Bacillaceae</taxon>
        <taxon>Bacillus</taxon>
        <taxon>Bacillus cereus group</taxon>
    </lineage>
</organism>
<dbReference type="STRING" id="315749.Bcer98_2186"/>
<keyword evidence="2 3" id="KW-0812">Transmembrane</keyword>
<evidence type="ECO:0000313" key="5">
    <source>
        <dbReference type="Proteomes" id="UP000002300"/>
    </source>
</evidence>
<dbReference type="Gene3D" id="1.10.3730.20">
    <property type="match status" value="1"/>
</dbReference>
<evidence type="ECO:0000256" key="2">
    <source>
        <dbReference type="RuleBase" id="RU003942"/>
    </source>
</evidence>
<keyword evidence="3" id="KW-0472">Membrane</keyword>
<gene>
    <name evidence="4" type="ordered locus">Bcer98_2186</name>
</gene>
<evidence type="ECO:0000256" key="1">
    <source>
        <dbReference type="ARBA" id="ARBA00004127"/>
    </source>
</evidence>
<dbReference type="OrthoDB" id="21828at2"/>
<dbReference type="AlphaFoldDB" id="A7GQM9"/>
<sequence length="56" mass="6459">MYSIYSFVFLSFTLKGIEMSIAYAIWSEMGIVTITIVDFFYLGENINLIKGLAIFY</sequence>
<dbReference type="InterPro" id="IPR037185">
    <property type="entry name" value="EmrE-like"/>
</dbReference>
<dbReference type="SUPFAM" id="SSF103481">
    <property type="entry name" value="Multidrug resistance efflux transporter EmrE"/>
    <property type="match status" value="1"/>
</dbReference>
<comment type="subcellular location">
    <subcellularLocation>
        <location evidence="2">Cell membrane</location>
        <topology evidence="2">Multi-pass membrane protein</topology>
    </subcellularLocation>
    <subcellularLocation>
        <location evidence="1">Endomembrane system</location>
        <topology evidence="1">Multi-pass membrane protein</topology>
    </subcellularLocation>
</comment>
<keyword evidence="3" id="KW-1133">Transmembrane helix</keyword>
<feature type="transmembrane region" description="Helical" evidence="3">
    <location>
        <begin position="20"/>
        <end position="42"/>
    </location>
</feature>
<dbReference type="eggNOG" id="COG2076">
    <property type="taxonomic scope" value="Bacteria"/>
</dbReference>
<reference evidence="4 5" key="1">
    <citation type="journal article" date="2008" name="Chem. Biol. Interact.">
        <title>Extending the Bacillus cereus group genomics to putative food-borne pathogens of different toxicity.</title>
        <authorList>
            <person name="Lapidus A."/>
            <person name="Goltsman E."/>
            <person name="Auger S."/>
            <person name="Galleron N."/>
            <person name="Segurens B."/>
            <person name="Dossat C."/>
            <person name="Land M.L."/>
            <person name="Broussolle V."/>
            <person name="Brillard J."/>
            <person name="Guinebretiere M.H."/>
            <person name="Sanchis V."/>
            <person name="Nguen-The C."/>
            <person name="Lereclus D."/>
            <person name="Richardson P."/>
            <person name="Wincker P."/>
            <person name="Weissenbach J."/>
            <person name="Ehrlich S.D."/>
            <person name="Sorokin A."/>
        </authorList>
    </citation>
    <scope>NUCLEOTIDE SEQUENCE [LARGE SCALE GENOMIC DNA]</scope>
    <source>
        <strain evidence="5">DSM 22905 / CIP 110041 / 391-98 / NVH 391-98</strain>
    </source>
</reference>
<dbReference type="Proteomes" id="UP000002300">
    <property type="component" value="Chromosome"/>
</dbReference>
<dbReference type="Pfam" id="PF00893">
    <property type="entry name" value="Multi_Drug_Res"/>
    <property type="match status" value="1"/>
</dbReference>
<dbReference type="GO" id="GO:0005886">
    <property type="term" value="C:plasma membrane"/>
    <property type="evidence" value="ECO:0007669"/>
    <property type="project" value="UniProtKB-SubCell"/>
</dbReference>
<accession>A7GQM9</accession>
<evidence type="ECO:0000256" key="3">
    <source>
        <dbReference type="SAM" id="Phobius"/>
    </source>
</evidence>
<dbReference type="InterPro" id="IPR045324">
    <property type="entry name" value="Small_multidrug_res"/>
</dbReference>
<name>A7GQM9_BACCN</name>
<evidence type="ECO:0000313" key="4">
    <source>
        <dbReference type="EMBL" id="ABS22437.1"/>
    </source>
</evidence>
<comment type="similarity">
    <text evidence="2">Belongs to the drug/metabolite transporter (DMT) superfamily. Small multidrug resistance (SMR) (TC 2.A.7.1) family.</text>
</comment>
<dbReference type="GO" id="GO:0022857">
    <property type="term" value="F:transmembrane transporter activity"/>
    <property type="evidence" value="ECO:0007669"/>
    <property type="project" value="InterPro"/>
</dbReference>
<dbReference type="EMBL" id="CP000764">
    <property type="protein sequence ID" value="ABS22437.1"/>
    <property type="molecule type" value="Genomic_DNA"/>
</dbReference>
<dbReference type="KEGG" id="bcy:Bcer98_2186"/>
<dbReference type="HOGENOM" id="CLU_3004371_0_0_9"/>
<proteinExistence type="inferred from homology"/>